<feature type="compositionally biased region" description="Polar residues" evidence="8">
    <location>
        <begin position="44"/>
        <end position="58"/>
    </location>
</feature>
<dbReference type="PANTHER" id="PTHR48063:SF29">
    <property type="entry name" value="LRR RECEPTOR-LIKE KINASE FAMILY PROTEIN"/>
    <property type="match status" value="1"/>
</dbReference>
<keyword evidence="11" id="KW-1185">Reference proteome</keyword>
<dbReference type="OrthoDB" id="1060944at2759"/>
<dbReference type="Proteomes" id="UP000187203">
    <property type="component" value="Unassembled WGS sequence"/>
</dbReference>
<evidence type="ECO:0000313" key="11">
    <source>
        <dbReference type="Proteomes" id="UP000187203"/>
    </source>
</evidence>
<protein>
    <submittedName>
        <fullName evidence="10">Serine-threonine protein kinase, plant-type</fullName>
    </submittedName>
</protein>
<dbReference type="InterPro" id="IPR046956">
    <property type="entry name" value="RLP23-like"/>
</dbReference>
<keyword evidence="3" id="KW-0732">Signal</keyword>
<name>A0A1R3J0A9_9ROSI</name>
<feature type="region of interest" description="Disordered" evidence="8">
    <location>
        <begin position="44"/>
        <end position="63"/>
    </location>
</feature>
<proteinExistence type="predicted"/>
<evidence type="ECO:0000313" key="10">
    <source>
        <dbReference type="EMBL" id="OMO88230.1"/>
    </source>
</evidence>
<dbReference type="STRING" id="93759.A0A1R3J0A9"/>
<organism evidence="10 11">
    <name type="scientific">Corchorus olitorius</name>
    <dbReference type="NCBI Taxonomy" id="93759"/>
    <lineage>
        <taxon>Eukaryota</taxon>
        <taxon>Viridiplantae</taxon>
        <taxon>Streptophyta</taxon>
        <taxon>Embryophyta</taxon>
        <taxon>Tracheophyta</taxon>
        <taxon>Spermatophyta</taxon>
        <taxon>Magnoliopsida</taxon>
        <taxon>eudicotyledons</taxon>
        <taxon>Gunneridae</taxon>
        <taxon>Pentapetalae</taxon>
        <taxon>rosids</taxon>
        <taxon>malvids</taxon>
        <taxon>Malvales</taxon>
        <taxon>Malvaceae</taxon>
        <taxon>Grewioideae</taxon>
        <taxon>Apeibeae</taxon>
        <taxon>Corchorus</taxon>
    </lineage>
</organism>
<dbReference type="AlphaFoldDB" id="A0A1R3J0A9"/>
<keyword evidence="10" id="KW-0808">Transferase</keyword>
<dbReference type="GO" id="GO:0016301">
    <property type="term" value="F:kinase activity"/>
    <property type="evidence" value="ECO:0007669"/>
    <property type="project" value="UniProtKB-KW"/>
</dbReference>
<keyword evidence="5 9" id="KW-0472">Membrane</keyword>
<dbReference type="PANTHER" id="PTHR48063">
    <property type="entry name" value="LRR RECEPTOR-LIKE KINASE"/>
    <property type="match status" value="1"/>
</dbReference>
<evidence type="ECO:0000256" key="9">
    <source>
        <dbReference type="SAM" id="Phobius"/>
    </source>
</evidence>
<keyword evidence="7" id="KW-0325">Glycoprotein</keyword>
<evidence type="ECO:0000256" key="6">
    <source>
        <dbReference type="ARBA" id="ARBA00023170"/>
    </source>
</evidence>
<evidence type="ECO:0000256" key="1">
    <source>
        <dbReference type="ARBA" id="ARBA00004479"/>
    </source>
</evidence>
<feature type="transmembrane region" description="Helical" evidence="9">
    <location>
        <begin position="72"/>
        <end position="95"/>
    </location>
</feature>
<dbReference type="Gene3D" id="3.80.10.10">
    <property type="entry name" value="Ribonuclease Inhibitor"/>
    <property type="match status" value="1"/>
</dbReference>
<sequence length="107" mass="11552">MTLLNHLNLSYNNLSGQIPFSNQLQTIADPSIYEGNPGLCGPPSLNNCSTSSDGNSVSKYKDDEDEESSKTLWIHISGALGFVVGFWAVFGTLVVKKSLTFLLQVLG</sequence>
<evidence type="ECO:0000256" key="3">
    <source>
        <dbReference type="ARBA" id="ARBA00022729"/>
    </source>
</evidence>
<evidence type="ECO:0000256" key="4">
    <source>
        <dbReference type="ARBA" id="ARBA00022989"/>
    </source>
</evidence>
<dbReference type="EMBL" id="AWUE01017138">
    <property type="protein sequence ID" value="OMO88230.1"/>
    <property type="molecule type" value="Genomic_DNA"/>
</dbReference>
<keyword evidence="6" id="KW-0675">Receptor</keyword>
<dbReference type="GO" id="GO:0016020">
    <property type="term" value="C:membrane"/>
    <property type="evidence" value="ECO:0007669"/>
    <property type="project" value="UniProtKB-SubCell"/>
</dbReference>
<gene>
    <name evidence="10" type="ORF">COLO4_20358</name>
</gene>
<keyword evidence="2 9" id="KW-0812">Transmembrane</keyword>
<comment type="caution">
    <text evidence="10">The sequence shown here is derived from an EMBL/GenBank/DDBJ whole genome shotgun (WGS) entry which is preliminary data.</text>
</comment>
<evidence type="ECO:0000256" key="8">
    <source>
        <dbReference type="SAM" id="MobiDB-lite"/>
    </source>
</evidence>
<dbReference type="InterPro" id="IPR032675">
    <property type="entry name" value="LRR_dom_sf"/>
</dbReference>
<evidence type="ECO:0000256" key="7">
    <source>
        <dbReference type="ARBA" id="ARBA00023180"/>
    </source>
</evidence>
<evidence type="ECO:0000256" key="5">
    <source>
        <dbReference type="ARBA" id="ARBA00023136"/>
    </source>
</evidence>
<keyword evidence="4 9" id="KW-1133">Transmembrane helix</keyword>
<keyword evidence="10" id="KW-0418">Kinase</keyword>
<evidence type="ECO:0000256" key="2">
    <source>
        <dbReference type="ARBA" id="ARBA00022692"/>
    </source>
</evidence>
<accession>A0A1R3J0A9</accession>
<comment type="subcellular location">
    <subcellularLocation>
        <location evidence="1">Membrane</location>
        <topology evidence="1">Single-pass type I membrane protein</topology>
    </subcellularLocation>
</comment>
<reference evidence="11" key="1">
    <citation type="submission" date="2013-09" db="EMBL/GenBank/DDBJ databases">
        <title>Corchorus olitorius genome sequencing.</title>
        <authorList>
            <person name="Alam M."/>
            <person name="Haque M.S."/>
            <person name="Islam M.S."/>
            <person name="Emdad E.M."/>
            <person name="Islam M.M."/>
            <person name="Ahmed B."/>
            <person name="Halim A."/>
            <person name="Hossen Q.M.M."/>
            <person name="Hossain M.Z."/>
            <person name="Ahmed R."/>
            <person name="Khan M.M."/>
            <person name="Islam R."/>
            <person name="Rashid M.M."/>
            <person name="Khan S.A."/>
            <person name="Rahman M.S."/>
            <person name="Alam M."/>
            <person name="Yahiya A.S."/>
            <person name="Khan M.S."/>
            <person name="Azam M.S."/>
            <person name="Haque T."/>
            <person name="Lashkar M.Z.H."/>
            <person name="Akhand A.I."/>
            <person name="Morshed G."/>
            <person name="Roy S."/>
            <person name="Uddin K.S."/>
            <person name="Rabeya T."/>
            <person name="Hossain A.S."/>
            <person name="Chowdhury A."/>
            <person name="Snigdha A.R."/>
            <person name="Mortoza M.S."/>
            <person name="Matin S.A."/>
            <person name="Hoque S.M.E."/>
            <person name="Islam M.K."/>
            <person name="Roy D.K."/>
            <person name="Haider R."/>
            <person name="Moosa M.M."/>
            <person name="Elias S.M."/>
            <person name="Hasan A.M."/>
            <person name="Jahan S."/>
            <person name="Shafiuddin M."/>
            <person name="Mahmood N."/>
            <person name="Shommy N.S."/>
        </authorList>
    </citation>
    <scope>NUCLEOTIDE SEQUENCE [LARGE SCALE GENOMIC DNA]</scope>
    <source>
        <strain evidence="11">cv. O-4</strain>
    </source>
</reference>